<dbReference type="CDD" id="cd04301">
    <property type="entry name" value="NAT_SF"/>
    <property type="match status" value="1"/>
</dbReference>
<feature type="domain" description="N-acetyltransferase" evidence="5">
    <location>
        <begin position="11"/>
        <end position="154"/>
    </location>
</feature>
<dbReference type="InterPro" id="IPR016181">
    <property type="entry name" value="Acyl_CoA_acyltransferase"/>
</dbReference>
<proteinExistence type="predicted"/>
<evidence type="ECO:0000256" key="1">
    <source>
        <dbReference type="ARBA" id="ARBA00015231"/>
    </source>
</evidence>
<dbReference type="PANTHER" id="PTHR30602">
    <property type="entry name" value="AMINO-ACID ACETYLTRANSFERASE"/>
    <property type="match status" value="1"/>
</dbReference>
<dbReference type="PROSITE" id="PS51186">
    <property type="entry name" value="GNAT"/>
    <property type="match status" value="1"/>
</dbReference>
<evidence type="ECO:0000313" key="6">
    <source>
        <dbReference type="EMBL" id="MCC6070367.1"/>
    </source>
</evidence>
<dbReference type="Pfam" id="PF13508">
    <property type="entry name" value="Acetyltransf_7"/>
    <property type="match status" value="1"/>
</dbReference>
<dbReference type="Proteomes" id="UP001198701">
    <property type="component" value="Unassembled WGS sequence"/>
</dbReference>
<dbReference type="PANTHER" id="PTHR30602:SF12">
    <property type="entry name" value="AMINO-ACID ACETYLTRANSFERASE NAGS1, CHLOROPLASTIC-RELATED"/>
    <property type="match status" value="1"/>
</dbReference>
<keyword evidence="3" id="KW-0012">Acyltransferase</keyword>
<dbReference type="EMBL" id="JAJHPV010000009">
    <property type="protein sequence ID" value="MCC6070367.1"/>
    <property type="molecule type" value="Genomic_DNA"/>
</dbReference>
<evidence type="ECO:0000313" key="7">
    <source>
        <dbReference type="Proteomes" id="UP001198701"/>
    </source>
</evidence>
<dbReference type="SUPFAM" id="SSF55729">
    <property type="entry name" value="Acyl-CoA N-acyltransferases (Nat)"/>
    <property type="match status" value="1"/>
</dbReference>
<evidence type="ECO:0000256" key="4">
    <source>
        <dbReference type="ARBA" id="ARBA00033251"/>
    </source>
</evidence>
<gene>
    <name evidence="6" type="primary">arsN2</name>
    <name evidence="6" type="ORF">LMJ30_05250</name>
</gene>
<organism evidence="6 7">
    <name type="scientific">Massilia agrisoli</name>
    <dbReference type="NCBI Taxonomy" id="2892444"/>
    <lineage>
        <taxon>Bacteria</taxon>
        <taxon>Pseudomonadati</taxon>
        <taxon>Pseudomonadota</taxon>
        <taxon>Betaproteobacteria</taxon>
        <taxon>Burkholderiales</taxon>
        <taxon>Oxalobacteraceae</taxon>
        <taxon>Telluria group</taxon>
        <taxon>Massilia</taxon>
    </lineage>
</organism>
<dbReference type="NCBIfam" id="NF040501">
    <property type="entry name" value="resist_ArsN2"/>
    <property type="match status" value="1"/>
</dbReference>
<keyword evidence="2" id="KW-0808">Transferase</keyword>
<protein>
    <recommendedName>
        <fullName evidence="1">Amino-acid acetyltransferase</fullName>
    </recommendedName>
    <alternativeName>
        <fullName evidence="4">N-acetylglutamate synthase</fullName>
    </alternativeName>
</protein>
<evidence type="ECO:0000256" key="2">
    <source>
        <dbReference type="ARBA" id="ARBA00022679"/>
    </source>
</evidence>
<comment type="caution">
    <text evidence="6">The sequence shown here is derived from an EMBL/GenBank/DDBJ whole genome shotgun (WGS) entry which is preliminary data.</text>
</comment>
<evidence type="ECO:0000259" key="5">
    <source>
        <dbReference type="PROSITE" id="PS51186"/>
    </source>
</evidence>
<dbReference type="InterPro" id="IPR000182">
    <property type="entry name" value="GNAT_dom"/>
</dbReference>
<keyword evidence="7" id="KW-1185">Reference proteome</keyword>
<dbReference type="Gene3D" id="3.40.630.30">
    <property type="match status" value="1"/>
</dbReference>
<accession>A0ABS8IP29</accession>
<name>A0ABS8IP29_9BURK</name>
<dbReference type="RefSeq" id="WP_229431294.1">
    <property type="nucleotide sequence ID" value="NZ_JAJHPV010000009.1"/>
</dbReference>
<reference evidence="6 7" key="1">
    <citation type="submission" date="2021-11" db="EMBL/GenBank/DDBJ databases">
        <authorList>
            <person name="Huq M.A."/>
        </authorList>
    </citation>
    <scope>NUCLEOTIDE SEQUENCE [LARGE SCALE GENOMIC DNA]</scope>
    <source>
        <strain evidence="6 7">MAHUQ-52</strain>
    </source>
</reference>
<sequence length="156" mass="16709">MKTKALGGLMATIRQATTADLPSIGEILENAGLPFSDISTSHLPDFLVVEKDKAIVGCVGIERYGRDALLRSLAVDASRQGTGQGRHLVEAIEAHARETGIAHLFLLTTSASSFFEDHGYREIARDAAPEALRHSTQFVKMCPASAVCMEKDLGNG</sequence>
<evidence type="ECO:0000256" key="3">
    <source>
        <dbReference type="ARBA" id="ARBA00023315"/>
    </source>
</evidence>
<dbReference type="InterPro" id="IPR010167">
    <property type="entry name" value="NH2A_AcTrfase"/>
</dbReference>